<dbReference type="SMART" id="SM00421">
    <property type="entry name" value="HTH_LUXR"/>
    <property type="match status" value="1"/>
</dbReference>
<dbReference type="Pfam" id="PF25873">
    <property type="entry name" value="WHD_MalT"/>
    <property type="match status" value="1"/>
</dbReference>
<dbReference type="SUPFAM" id="SSF52540">
    <property type="entry name" value="P-loop containing nucleoside triphosphate hydrolases"/>
    <property type="match status" value="1"/>
</dbReference>
<dbReference type="Gene3D" id="1.10.10.10">
    <property type="entry name" value="Winged helix-like DNA-binding domain superfamily/Winged helix DNA-binding domain"/>
    <property type="match status" value="1"/>
</dbReference>
<evidence type="ECO:0000313" key="2">
    <source>
        <dbReference type="EMBL" id="NED98583.1"/>
    </source>
</evidence>
<dbReference type="EMBL" id="JAAGOA010000001">
    <property type="protein sequence ID" value="NED98583.1"/>
    <property type="molecule type" value="Genomic_DNA"/>
</dbReference>
<name>A0A6L9S1Q6_9ACTN</name>
<keyword evidence="3" id="KW-1185">Reference proteome</keyword>
<dbReference type="AlphaFoldDB" id="A0A6L9S1Q6"/>
<dbReference type="CDD" id="cd06170">
    <property type="entry name" value="LuxR_C_like"/>
    <property type="match status" value="1"/>
</dbReference>
<proteinExistence type="predicted"/>
<dbReference type="PROSITE" id="PS50043">
    <property type="entry name" value="HTH_LUXR_2"/>
    <property type="match status" value="1"/>
</dbReference>
<dbReference type="Pfam" id="PF00196">
    <property type="entry name" value="GerE"/>
    <property type="match status" value="1"/>
</dbReference>
<dbReference type="GO" id="GO:0003677">
    <property type="term" value="F:DNA binding"/>
    <property type="evidence" value="ECO:0007669"/>
    <property type="project" value="InterPro"/>
</dbReference>
<dbReference type="Gene3D" id="3.40.50.300">
    <property type="entry name" value="P-loop containing nucleotide triphosphate hydrolases"/>
    <property type="match status" value="1"/>
</dbReference>
<dbReference type="InterPro" id="IPR000792">
    <property type="entry name" value="Tscrpt_reg_LuxR_C"/>
</dbReference>
<organism evidence="2 3">
    <name type="scientific">Phytoactinopolyspora halotolerans</name>
    <dbReference type="NCBI Taxonomy" id="1981512"/>
    <lineage>
        <taxon>Bacteria</taxon>
        <taxon>Bacillati</taxon>
        <taxon>Actinomycetota</taxon>
        <taxon>Actinomycetes</taxon>
        <taxon>Jiangellales</taxon>
        <taxon>Jiangellaceae</taxon>
        <taxon>Phytoactinopolyspora</taxon>
    </lineage>
</organism>
<comment type="caution">
    <text evidence="2">The sequence shown here is derived from an EMBL/GenBank/DDBJ whole genome shotgun (WGS) entry which is preliminary data.</text>
</comment>
<dbReference type="InterPro" id="IPR036388">
    <property type="entry name" value="WH-like_DNA-bd_sf"/>
</dbReference>
<evidence type="ECO:0000259" key="1">
    <source>
        <dbReference type="PROSITE" id="PS50043"/>
    </source>
</evidence>
<dbReference type="SUPFAM" id="SSF48452">
    <property type="entry name" value="TPR-like"/>
    <property type="match status" value="1"/>
</dbReference>
<dbReference type="Gene3D" id="1.25.40.10">
    <property type="entry name" value="Tetratricopeptide repeat domain"/>
    <property type="match status" value="1"/>
</dbReference>
<dbReference type="InterPro" id="IPR016032">
    <property type="entry name" value="Sig_transdc_resp-reg_C-effctor"/>
</dbReference>
<dbReference type="RefSeq" id="WP_163730984.1">
    <property type="nucleotide sequence ID" value="NZ_JAAGOA010000001.1"/>
</dbReference>
<accession>A0A6L9S1Q6</accession>
<dbReference type="InterPro" id="IPR011990">
    <property type="entry name" value="TPR-like_helical_dom_sf"/>
</dbReference>
<reference evidence="2 3" key="1">
    <citation type="submission" date="2020-02" db="EMBL/GenBank/DDBJ databases">
        <authorList>
            <person name="Li X.-J."/>
            <person name="Han X.-M."/>
        </authorList>
    </citation>
    <scope>NUCLEOTIDE SEQUENCE [LARGE SCALE GENOMIC DNA]</scope>
    <source>
        <strain evidence="2 3">CCTCC AB 2017055</strain>
    </source>
</reference>
<protein>
    <recommendedName>
        <fullName evidence="1">HTH luxR-type domain-containing protein</fullName>
    </recommendedName>
</protein>
<dbReference type="InterPro" id="IPR027417">
    <property type="entry name" value="P-loop_NTPase"/>
</dbReference>
<dbReference type="InterPro" id="IPR059106">
    <property type="entry name" value="WHD_MalT"/>
</dbReference>
<evidence type="ECO:0000313" key="3">
    <source>
        <dbReference type="Proteomes" id="UP000475214"/>
    </source>
</evidence>
<dbReference type="Proteomes" id="UP000475214">
    <property type="component" value="Unassembled WGS sequence"/>
</dbReference>
<gene>
    <name evidence="2" type="ORF">G1H10_00185</name>
</gene>
<dbReference type="GO" id="GO:0006355">
    <property type="term" value="P:regulation of DNA-templated transcription"/>
    <property type="evidence" value="ECO:0007669"/>
    <property type="project" value="InterPro"/>
</dbReference>
<sequence>MAAEEAQGSAVFVLSAPPGAGKTMLMTQRCQEFDARGIPVAWLSLDTEDNDPYTLWSGVLAACAAAVGSRQRQVQRALASMRPLGGEVDKGFLRTFYAAIEPLPDGLLLVLDDLHEVVSHSALAGLGRLLKTLPRGLRVMLGCRRDPALPIPRMILDGSATEIRAADLAFADDEARELLQGHGIQLADDDLAMLLERTEGWAAGLRLATLSLAQREDKRGYIATFAGEDRPVSDYLVSEVLAQQPADIEAFLLDTAVAEWLLPELAGALSGRPDAGAVLRRLTRDNILVTGQDVAARSYRYHALLRSYLLAELDRRDVTARPRLHRVAADWFAHHDMPSMALDHAVDAEDWDLVAELLDREGLRLLMAGEGASLTSKLDMLPAEVLARPVVGLLAVICAAQSGDLARAGDHFDTVGRDPYRHADARLRRLHMAAVLCEARLRGVRTPAVMDALNTISAPMDGVRDRPLELFALANSGMLRTSMGDVDRAEADLSAALGLARELGCDFLALDCLAHLAGSAASRQDFGTASAWSAEALKLAADRGWRSSSRMLPAYLVAAWAAWQMHDMAAAAEYLALAAAIDADVEPEVVFATRLLRAFVEFVESQDRRAVLTRLRSMWADAEPTWLAPFAVCSYCLTEVQMALAIADSGWAAQAAARARRLVGKRGDVLVMDALIHAHNGAEGPARQALASVLAGEAPCQVRSSEIAAWLLEAQIADGSGQPARAYEALRRSIDLAAPGRAIRDVASASDRVRALLIHNLGRFGGHDGFVAEVLDVTHRAVGGADATGGAARDTLTARELELLRDLPSMLTLEEIASARVVSVNTVKSHLRALYRKLGVNSRREAVECGRGLGLL</sequence>
<feature type="domain" description="HTH luxR-type" evidence="1">
    <location>
        <begin position="789"/>
        <end position="854"/>
    </location>
</feature>
<dbReference type="SUPFAM" id="SSF46894">
    <property type="entry name" value="C-terminal effector domain of the bipartite response regulators"/>
    <property type="match status" value="1"/>
</dbReference>